<evidence type="ECO:0000313" key="3">
    <source>
        <dbReference type="Proteomes" id="UP000647587"/>
    </source>
</evidence>
<feature type="domain" description="AB hydrolase-1" evidence="1">
    <location>
        <begin position="30"/>
        <end position="249"/>
    </location>
</feature>
<gene>
    <name evidence="2" type="ORF">GCM10008955_34680</name>
</gene>
<dbReference type="SUPFAM" id="SSF53474">
    <property type="entry name" value="alpha/beta-Hydrolases"/>
    <property type="match status" value="1"/>
</dbReference>
<dbReference type="EMBL" id="BMPP01000017">
    <property type="protein sequence ID" value="GGK37829.1"/>
    <property type="molecule type" value="Genomic_DNA"/>
</dbReference>
<dbReference type="GO" id="GO:0016787">
    <property type="term" value="F:hydrolase activity"/>
    <property type="evidence" value="ECO:0007669"/>
    <property type="project" value="UniProtKB-KW"/>
</dbReference>
<dbReference type="Proteomes" id="UP000647587">
    <property type="component" value="Unassembled WGS sequence"/>
</dbReference>
<dbReference type="PANTHER" id="PTHR43689:SF8">
    <property type="entry name" value="ALPHA_BETA-HYDROLASES SUPERFAMILY PROTEIN"/>
    <property type="match status" value="1"/>
</dbReference>
<dbReference type="RefSeq" id="WP_189011013.1">
    <property type="nucleotide sequence ID" value="NZ_BMPP01000017.1"/>
</dbReference>
<accession>A0ABQ2F3R3</accession>
<protein>
    <submittedName>
        <fullName evidence="2">Hydrolase</fullName>
    </submittedName>
</protein>
<keyword evidence="2" id="KW-0378">Hydrolase</keyword>
<dbReference type="Pfam" id="PF12697">
    <property type="entry name" value="Abhydrolase_6"/>
    <property type="match status" value="1"/>
</dbReference>
<dbReference type="Gene3D" id="3.40.50.1820">
    <property type="entry name" value="alpha/beta hydrolase"/>
    <property type="match status" value="1"/>
</dbReference>
<keyword evidence="3" id="KW-1185">Reference proteome</keyword>
<evidence type="ECO:0000259" key="1">
    <source>
        <dbReference type="Pfam" id="PF12697"/>
    </source>
</evidence>
<comment type="caution">
    <text evidence="2">The sequence shown here is derived from an EMBL/GenBank/DDBJ whole genome shotgun (WGS) entry which is preliminary data.</text>
</comment>
<sequence>MTSGPEYLQVGGQQLEYIWHGPPPSQAPTLVFLHEGLGSLRLWRDFPQALSTATGCGALVYSRAGYGNSSPAPLPRPVTYLHHEAQDVLPQVLARCGVRECVLVGHSDGGSIALIYAGSVAQPGLLGVITEAAHVFVEDVTLRGVQAAREAYQSGDLRARLARHHAQVDVAFGGWNDTWLSPAFRDWNLEKFLPGVRVPLLALQGKDDEYGTPAQVQAIVSQAAGPAEGHLLPECGHTPHREARETVLDAMTAFVRQVAVRS</sequence>
<proteinExistence type="predicted"/>
<reference evidence="3" key="1">
    <citation type="journal article" date="2019" name="Int. J. Syst. Evol. Microbiol.">
        <title>The Global Catalogue of Microorganisms (GCM) 10K type strain sequencing project: providing services to taxonomists for standard genome sequencing and annotation.</title>
        <authorList>
            <consortium name="The Broad Institute Genomics Platform"/>
            <consortium name="The Broad Institute Genome Sequencing Center for Infectious Disease"/>
            <person name="Wu L."/>
            <person name="Ma J."/>
        </authorList>
    </citation>
    <scope>NUCLEOTIDE SEQUENCE [LARGE SCALE GENOMIC DNA]</scope>
    <source>
        <strain evidence="3">JCM 30331</strain>
    </source>
</reference>
<evidence type="ECO:0000313" key="2">
    <source>
        <dbReference type="EMBL" id="GGK37829.1"/>
    </source>
</evidence>
<dbReference type="PANTHER" id="PTHR43689">
    <property type="entry name" value="HYDROLASE"/>
    <property type="match status" value="1"/>
</dbReference>
<name>A0ABQ2F3R3_9DEIO</name>
<organism evidence="2 3">
    <name type="scientific">Deinococcus malanensis</name>
    <dbReference type="NCBI Taxonomy" id="1706855"/>
    <lineage>
        <taxon>Bacteria</taxon>
        <taxon>Thermotogati</taxon>
        <taxon>Deinococcota</taxon>
        <taxon>Deinococci</taxon>
        <taxon>Deinococcales</taxon>
        <taxon>Deinococcaceae</taxon>
        <taxon>Deinococcus</taxon>
    </lineage>
</organism>
<dbReference type="InterPro" id="IPR029058">
    <property type="entry name" value="AB_hydrolase_fold"/>
</dbReference>
<dbReference type="InterPro" id="IPR000073">
    <property type="entry name" value="AB_hydrolase_1"/>
</dbReference>